<dbReference type="Proteomes" id="UP001140513">
    <property type="component" value="Unassembled WGS sequence"/>
</dbReference>
<dbReference type="EMBL" id="JAPEUX010000007">
    <property type="protein sequence ID" value="KAJ4348514.1"/>
    <property type="molecule type" value="Genomic_DNA"/>
</dbReference>
<organism evidence="2 3">
    <name type="scientific">Didymosphaeria variabile</name>
    <dbReference type="NCBI Taxonomy" id="1932322"/>
    <lineage>
        <taxon>Eukaryota</taxon>
        <taxon>Fungi</taxon>
        <taxon>Dikarya</taxon>
        <taxon>Ascomycota</taxon>
        <taxon>Pezizomycotina</taxon>
        <taxon>Dothideomycetes</taxon>
        <taxon>Pleosporomycetidae</taxon>
        <taxon>Pleosporales</taxon>
        <taxon>Massarineae</taxon>
        <taxon>Didymosphaeriaceae</taxon>
        <taxon>Didymosphaeria</taxon>
    </lineage>
</organism>
<feature type="region of interest" description="Disordered" evidence="1">
    <location>
        <begin position="436"/>
        <end position="462"/>
    </location>
</feature>
<dbReference type="RefSeq" id="XP_056067902.1">
    <property type="nucleotide sequence ID" value="XM_056218637.1"/>
</dbReference>
<evidence type="ECO:0000313" key="3">
    <source>
        <dbReference type="Proteomes" id="UP001140513"/>
    </source>
</evidence>
<reference evidence="2" key="1">
    <citation type="submission" date="2022-10" db="EMBL/GenBank/DDBJ databases">
        <title>Tapping the CABI collections for fungal endophytes: first genome assemblies for Collariella, Neodidymelliopsis, Ascochyta clinopodiicola, Didymella pomorum, Didymosphaeria variabile, Neocosmospora piperis and Neocucurbitaria cava.</title>
        <authorList>
            <person name="Hill R."/>
        </authorList>
    </citation>
    <scope>NUCLEOTIDE SEQUENCE</scope>
    <source>
        <strain evidence="2">IMI 356815</strain>
    </source>
</reference>
<evidence type="ECO:0008006" key="4">
    <source>
        <dbReference type="Google" id="ProtNLM"/>
    </source>
</evidence>
<feature type="region of interest" description="Disordered" evidence="1">
    <location>
        <begin position="585"/>
        <end position="613"/>
    </location>
</feature>
<dbReference type="GeneID" id="80913421"/>
<keyword evidence="3" id="KW-1185">Reference proteome</keyword>
<comment type="caution">
    <text evidence="2">The sequence shown here is derived from an EMBL/GenBank/DDBJ whole genome shotgun (WGS) entry which is preliminary data.</text>
</comment>
<sequence>MQPIIATKGKVTQLRYELSQRAHASTIYPVKAPNGSTIVLCGSENGLAILWRGGRPLKQSVPAPKAPAKAPPKVNGTKDAIMIIDSGDDEPAKVTPQPLLNAEFEEEEEELDPGRPYPSIIQHLRLPLNTEVLHIAVPQVPAPSELQPGQAIPPIFKEKIVFAVACTDFTVRIITLPLSPPPDAAKERPSTGKPLFGEEVVKIPTYAGHQTIPSGVSVTWTSKAEQSHGEPLEDEMEVDDNSATAPSRRSPRKKQAPSRPATGKDPKGFDLLVASHSAELGGLLKIWRFSLTESSVKTTNPISAYQTVILPKPAAKIAFNTAPYPKKRHSQLLVADSAGVARIYDPFATRKRNNASGAFVALFRTRFENIRSSAPSAPTLASRKAILDASWVSEGHSILALLADGEWGIWDVKEDDSKSSGDPSAFSLRHFVGTSEADKSSSGASSPKSRSGRSSLMPMTPNTRRRTQEVLFQGNPSSAIPTRGGVSLASLAFSNGDPALESVVIWYGKDLYRLTDLAKYRARAASNIAGNSLPGPGLTQVHDVPLLGGSITSVSQFDITKREARMAVSRDLLISAEYRLIISTSTNQPPDRDAMTTSSKEDGEEEDTRRTDQALLARGELGLEGMSRLLDNMSGSGSHNALTLGNPRKVLFQDVV</sequence>
<dbReference type="AlphaFoldDB" id="A0A9W8XF74"/>
<dbReference type="InterPro" id="IPR015943">
    <property type="entry name" value="WD40/YVTN_repeat-like_dom_sf"/>
</dbReference>
<protein>
    <recommendedName>
        <fullName evidence="4">WD40 repeat-like protein</fullName>
    </recommendedName>
</protein>
<feature type="compositionally biased region" description="Low complexity" evidence="1">
    <location>
        <begin position="440"/>
        <end position="455"/>
    </location>
</feature>
<evidence type="ECO:0000256" key="1">
    <source>
        <dbReference type="SAM" id="MobiDB-lite"/>
    </source>
</evidence>
<dbReference type="Gene3D" id="2.130.10.10">
    <property type="entry name" value="YVTN repeat-like/Quinoprotein amine dehydrogenase"/>
    <property type="match status" value="1"/>
</dbReference>
<accession>A0A9W8XF74</accession>
<dbReference type="OrthoDB" id="5323870at2759"/>
<name>A0A9W8XF74_9PLEO</name>
<proteinExistence type="predicted"/>
<evidence type="ECO:0000313" key="2">
    <source>
        <dbReference type="EMBL" id="KAJ4348514.1"/>
    </source>
</evidence>
<gene>
    <name evidence="2" type="ORF">N0V89_009891</name>
</gene>
<feature type="region of interest" description="Disordered" evidence="1">
    <location>
        <begin position="217"/>
        <end position="268"/>
    </location>
</feature>